<protein>
    <submittedName>
        <fullName evidence="3">Transporter substrate-binding domain-containing protein</fullName>
    </submittedName>
</protein>
<sequence>MRSSVQENGVLMVQNIVTLVACFRHKIKPSRLGWSALSLFLLLGTAQAQGVAIPNFWDPRAQLERPELPATRTIRFLVDDDFPPLHFPGLDGNPTGLSVELARAACERLTLTCTVQVRRFDTLLDALSERQGDVVAAAIPVTADLRQRFAVTSPYFKIPARFAVRRDRNQPSPDAKALSGKNIGVVQGTAHEAFVKAFVPGAALKPYPELVAAQTALKAGEIDYLFADGLGLALWIGGEEAGGCCDFSGGPYLESRFFGEGIGFITRTDDEALRRALDFALQQLWKEGKYAELYLRFFPVSPF</sequence>
<dbReference type="SMART" id="SM00062">
    <property type="entry name" value="PBPb"/>
    <property type="match status" value="1"/>
</dbReference>
<dbReference type="InterPro" id="IPR001638">
    <property type="entry name" value="Solute-binding_3/MltF_N"/>
</dbReference>
<keyword evidence="1" id="KW-0732">Signal</keyword>
<dbReference type="PROSITE" id="PS51257">
    <property type="entry name" value="PROKAR_LIPOPROTEIN"/>
    <property type="match status" value="1"/>
</dbReference>
<evidence type="ECO:0000256" key="1">
    <source>
        <dbReference type="ARBA" id="ARBA00022729"/>
    </source>
</evidence>
<dbReference type="PANTHER" id="PTHR35936:SF35">
    <property type="entry name" value="L-CYSTINE-BINDING PROTEIN TCYJ"/>
    <property type="match status" value="1"/>
</dbReference>
<dbReference type="Pfam" id="PF00497">
    <property type="entry name" value="SBP_bac_3"/>
    <property type="match status" value="1"/>
</dbReference>
<reference evidence="3" key="1">
    <citation type="submission" date="2021-01" db="EMBL/GenBank/DDBJ databases">
        <title>Microvirga sp.</title>
        <authorList>
            <person name="Kim M.K."/>
        </authorList>
    </citation>
    <scope>NUCLEOTIDE SEQUENCE</scope>
    <source>
        <strain evidence="3">5420S-16</strain>
    </source>
</reference>
<dbReference type="SUPFAM" id="SSF53850">
    <property type="entry name" value="Periplasmic binding protein-like II"/>
    <property type="match status" value="1"/>
</dbReference>
<feature type="domain" description="Solute-binding protein family 3/N-terminal" evidence="2">
    <location>
        <begin position="73"/>
        <end position="301"/>
    </location>
</feature>
<name>A0A937CYQ0_9HYPH</name>
<dbReference type="Proteomes" id="UP000605848">
    <property type="component" value="Unassembled WGS sequence"/>
</dbReference>
<comment type="caution">
    <text evidence="3">The sequence shown here is derived from an EMBL/GenBank/DDBJ whole genome shotgun (WGS) entry which is preliminary data.</text>
</comment>
<gene>
    <name evidence="3" type="ORF">JKG68_17220</name>
</gene>
<proteinExistence type="predicted"/>
<evidence type="ECO:0000313" key="4">
    <source>
        <dbReference type="Proteomes" id="UP000605848"/>
    </source>
</evidence>
<dbReference type="Gene3D" id="3.40.190.10">
    <property type="entry name" value="Periplasmic binding protein-like II"/>
    <property type="match status" value="2"/>
</dbReference>
<dbReference type="EMBL" id="JAEQMY010000026">
    <property type="protein sequence ID" value="MBL0405704.1"/>
    <property type="molecule type" value="Genomic_DNA"/>
</dbReference>
<evidence type="ECO:0000259" key="2">
    <source>
        <dbReference type="SMART" id="SM00062"/>
    </source>
</evidence>
<dbReference type="PANTHER" id="PTHR35936">
    <property type="entry name" value="MEMBRANE-BOUND LYTIC MUREIN TRANSGLYCOSYLASE F"/>
    <property type="match status" value="1"/>
</dbReference>
<keyword evidence="4" id="KW-1185">Reference proteome</keyword>
<dbReference type="AlphaFoldDB" id="A0A937CYQ0"/>
<evidence type="ECO:0000313" key="3">
    <source>
        <dbReference type="EMBL" id="MBL0405704.1"/>
    </source>
</evidence>
<accession>A0A937CYQ0</accession>
<organism evidence="3 4">
    <name type="scientific">Microvirga aerilata</name>
    <dbReference type="NCBI Taxonomy" id="670292"/>
    <lineage>
        <taxon>Bacteria</taxon>
        <taxon>Pseudomonadati</taxon>
        <taxon>Pseudomonadota</taxon>
        <taxon>Alphaproteobacteria</taxon>
        <taxon>Hyphomicrobiales</taxon>
        <taxon>Methylobacteriaceae</taxon>
        <taxon>Microvirga</taxon>
    </lineage>
</organism>